<organism evidence="3 4">
    <name type="scientific">Pseudoalteromonas rubra</name>
    <dbReference type="NCBI Taxonomy" id="43658"/>
    <lineage>
        <taxon>Bacteria</taxon>
        <taxon>Pseudomonadati</taxon>
        <taxon>Pseudomonadota</taxon>
        <taxon>Gammaproteobacteria</taxon>
        <taxon>Alteromonadales</taxon>
        <taxon>Pseudoalteromonadaceae</taxon>
        <taxon>Pseudoalteromonas</taxon>
    </lineage>
</organism>
<dbReference type="PATRIC" id="fig|43658.5.peg.4468"/>
<dbReference type="EMBL" id="JXYA01000059">
    <property type="protein sequence ID" value="KJZ05885.1"/>
    <property type="molecule type" value="Genomic_DNA"/>
</dbReference>
<dbReference type="Proteomes" id="UP000033452">
    <property type="component" value="Unassembled WGS sequence"/>
</dbReference>
<feature type="transmembrane region" description="Helical" evidence="1">
    <location>
        <begin position="12"/>
        <end position="32"/>
    </location>
</feature>
<dbReference type="Pfam" id="PF02470">
    <property type="entry name" value="MlaD"/>
    <property type="match status" value="1"/>
</dbReference>
<feature type="domain" description="Mce/MlaD" evidence="2">
    <location>
        <begin position="40"/>
        <end position="97"/>
    </location>
</feature>
<accession>A0A0F4QF09</accession>
<evidence type="ECO:0000313" key="3">
    <source>
        <dbReference type="EMBL" id="KJZ05885.1"/>
    </source>
</evidence>
<keyword evidence="1" id="KW-1133">Transmembrane helix</keyword>
<keyword evidence="4" id="KW-1185">Reference proteome</keyword>
<name>A0A0F4QF09_9GAMM</name>
<comment type="caution">
    <text evidence="3">The sequence shown here is derived from an EMBL/GenBank/DDBJ whole genome shotgun (WGS) entry which is preliminary data.</text>
</comment>
<evidence type="ECO:0000259" key="2">
    <source>
        <dbReference type="Pfam" id="PF02470"/>
    </source>
</evidence>
<evidence type="ECO:0000313" key="4">
    <source>
        <dbReference type="Proteomes" id="UP000033452"/>
    </source>
</evidence>
<gene>
    <name evidence="3" type="ORF">TW77_21200</name>
</gene>
<keyword evidence="1" id="KW-0472">Membrane</keyword>
<reference evidence="3 4" key="1">
    <citation type="journal article" date="2015" name="BMC Genomics">
        <title>Genome mining reveals unlocked bioactive potential of marine Gram-negative bacteria.</title>
        <authorList>
            <person name="Machado H."/>
            <person name="Sonnenschein E.C."/>
            <person name="Melchiorsen J."/>
            <person name="Gram L."/>
        </authorList>
    </citation>
    <scope>NUCLEOTIDE SEQUENCE [LARGE SCALE GENOMIC DNA]</scope>
    <source>
        <strain evidence="3 4">S2471</strain>
    </source>
</reference>
<dbReference type="InterPro" id="IPR003399">
    <property type="entry name" value="Mce/MlaD"/>
</dbReference>
<protein>
    <recommendedName>
        <fullName evidence="2">Mce/MlaD domain-containing protein</fullName>
    </recommendedName>
</protein>
<keyword evidence="1" id="KW-0812">Transmembrane</keyword>
<dbReference type="OrthoDB" id="6303068at2"/>
<dbReference type="AlphaFoldDB" id="A0A0F4QF09"/>
<dbReference type="RefSeq" id="WP_046006955.1">
    <property type="nucleotide sequence ID" value="NZ_JXYA01000059.1"/>
</dbReference>
<sequence>MQHKPKNANRIVIAFSLTGMFLLATFCIMILVNNHTFADKVYYKTVLDNARGLSALPAVYFKGMEIGRIDSYQLNLQSNEIDVEFWVFHEYSEKVVKYALLTGEQHPIFDEVTTLDLILPEADKVGPFVALPAGALVPHVNSALGQQYLSAGYVSRAKDDVESILTSIQDLLQNLQKENNPEAGSLFRALDRVAKISDHIMIVSEELRESELLPEAEKTLKQSQVWLAQMPQLLNQLNQTLLKTDSMLTQAQTTLTTYGQPTELVKEITDSQLPLVLHNLNANLTVMQQMLKDVHGEREQFVLTVHSVQQVLQQMEKTLEALNNHPVFRDGISAPIENEGIEMHD</sequence>
<evidence type="ECO:0000256" key="1">
    <source>
        <dbReference type="SAM" id="Phobius"/>
    </source>
</evidence>
<proteinExistence type="predicted"/>